<dbReference type="InterPro" id="IPR016040">
    <property type="entry name" value="NAD(P)-bd_dom"/>
</dbReference>
<reference evidence="2 3" key="1">
    <citation type="submission" date="2020-04" db="EMBL/GenBank/DDBJ databases">
        <title>Flammeovirga sp. SR4, a novel species isolated from seawater.</title>
        <authorList>
            <person name="Wang X."/>
        </authorList>
    </citation>
    <scope>NUCLEOTIDE SEQUENCE [LARGE SCALE GENOMIC DNA]</scope>
    <source>
        <strain evidence="2 3">ATCC 23126</strain>
    </source>
</reference>
<organism evidence="2 3">
    <name type="scientific">Flammeovirga aprica JL-4</name>
    <dbReference type="NCBI Taxonomy" id="694437"/>
    <lineage>
        <taxon>Bacteria</taxon>
        <taxon>Pseudomonadati</taxon>
        <taxon>Bacteroidota</taxon>
        <taxon>Cytophagia</taxon>
        <taxon>Cytophagales</taxon>
        <taxon>Flammeovirgaceae</taxon>
        <taxon>Flammeovirga</taxon>
    </lineage>
</organism>
<dbReference type="InterPro" id="IPR051783">
    <property type="entry name" value="NAD(P)-dependent_oxidoreduct"/>
</dbReference>
<dbReference type="GO" id="GO:0004029">
    <property type="term" value="F:aldehyde dehydrogenase (NAD+) activity"/>
    <property type="evidence" value="ECO:0007669"/>
    <property type="project" value="TreeGrafter"/>
</dbReference>
<name>A0A7X9S0D3_9BACT</name>
<proteinExistence type="predicted"/>
<dbReference type="Gene3D" id="3.40.50.720">
    <property type="entry name" value="NAD(P)-binding Rossmann-like Domain"/>
    <property type="match status" value="1"/>
</dbReference>
<dbReference type="RefSeq" id="WP_169660255.1">
    <property type="nucleotide sequence ID" value="NZ_JABANE010000130.1"/>
</dbReference>
<accession>A0A7X9S0D3</accession>
<sequence length="285" mass="31984">MSFPEIKRVSIIGAGWLGLPLISTLIQNGIEVKASTGTKSKVATIEELGAKGYFLRFDPTCNDTESLIDLLDTDAVVICMAPRFSQHKMMTFHAEQIKVIRDEIEKLPVNKVIYTSSTSVYKDVNAVVNENADTSDSPRSRSVILAEEVLRINTDLDATILRCGGLMGYDRIPAKYVDGKKDLITGDIPVNYVFRDDVIRAIVRVLEVNDHNSWNKVFNLVAPEHPPKRIVYEATAKYGNYIVPTFISPASAPPFKIVDSQKIIDKIGFTFLYENPEEFQYDEMK</sequence>
<gene>
    <name evidence="2" type="ORF">HHU12_29130</name>
</gene>
<dbReference type="PANTHER" id="PTHR48079:SF6">
    <property type="entry name" value="NAD(P)-BINDING DOMAIN-CONTAINING PROTEIN-RELATED"/>
    <property type="match status" value="1"/>
</dbReference>
<dbReference type="SUPFAM" id="SSF51735">
    <property type="entry name" value="NAD(P)-binding Rossmann-fold domains"/>
    <property type="match status" value="1"/>
</dbReference>
<dbReference type="GO" id="GO:0005737">
    <property type="term" value="C:cytoplasm"/>
    <property type="evidence" value="ECO:0007669"/>
    <property type="project" value="TreeGrafter"/>
</dbReference>
<dbReference type="Pfam" id="PF13460">
    <property type="entry name" value="NAD_binding_10"/>
    <property type="match status" value="1"/>
</dbReference>
<comment type="caution">
    <text evidence="2">The sequence shown here is derived from an EMBL/GenBank/DDBJ whole genome shotgun (WGS) entry which is preliminary data.</text>
</comment>
<evidence type="ECO:0000313" key="2">
    <source>
        <dbReference type="EMBL" id="NME72061.1"/>
    </source>
</evidence>
<dbReference type="AlphaFoldDB" id="A0A7X9S0D3"/>
<protein>
    <submittedName>
        <fullName evidence="2">NAD(P)H-binding protein</fullName>
    </submittedName>
</protein>
<evidence type="ECO:0000313" key="3">
    <source>
        <dbReference type="Proteomes" id="UP000576082"/>
    </source>
</evidence>
<dbReference type="PANTHER" id="PTHR48079">
    <property type="entry name" value="PROTEIN YEEZ"/>
    <property type="match status" value="1"/>
</dbReference>
<dbReference type="EMBL" id="JABANE010000130">
    <property type="protein sequence ID" value="NME72061.1"/>
    <property type="molecule type" value="Genomic_DNA"/>
</dbReference>
<keyword evidence="3" id="KW-1185">Reference proteome</keyword>
<dbReference type="InterPro" id="IPR036291">
    <property type="entry name" value="NAD(P)-bd_dom_sf"/>
</dbReference>
<evidence type="ECO:0000259" key="1">
    <source>
        <dbReference type="Pfam" id="PF13460"/>
    </source>
</evidence>
<feature type="domain" description="NAD(P)-binding" evidence="1">
    <location>
        <begin position="14"/>
        <end position="207"/>
    </location>
</feature>
<dbReference type="Proteomes" id="UP000576082">
    <property type="component" value="Unassembled WGS sequence"/>
</dbReference>